<dbReference type="Pfam" id="PF01345">
    <property type="entry name" value="DUF11"/>
    <property type="match status" value="1"/>
</dbReference>
<evidence type="ECO:0000313" key="2">
    <source>
        <dbReference type="EMBL" id="PIX28291.1"/>
    </source>
</evidence>
<comment type="caution">
    <text evidence="2">The sequence shown here is derived from an EMBL/GenBank/DDBJ whole genome shotgun (WGS) entry which is preliminary data.</text>
</comment>
<feature type="non-terminal residue" evidence="2">
    <location>
        <position position="270"/>
    </location>
</feature>
<gene>
    <name evidence="2" type="ORF">COZ66_00155</name>
</gene>
<reference evidence="3" key="1">
    <citation type="submission" date="2017-09" db="EMBL/GenBank/DDBJ databases">
        <title>Depth-based differentiation of microbial function through sediment-hosted aquifers and enrichment of novel symbionts in the deep terrestrial subsurface.</title>
        <authorList>
            <person name="Probst A.J."/>
            <person name="Ladd B."/>
            <person name="Jarett J.K."/>
            <person name="Geller-Mcgrath D.E."/>
            <person name="Sieber C.M.K."/>
            <person name="Emerson J.B."/>
            <person name="Anantharaman K."/>
            <person name="Thomas B.C."/>
            <person name="Malmstrom R."/>
            <person name="Stieglmeier M."/>
            <person name="Klingl A."/>
            <person name="Woyke T."/>
            <person name="Ryan C.M."/>
            <person name="Banfield J.F."/>
        </authorList>
    </citation>
    <scope>NUCLEOTIDE SEQUENCE [LARGE SCALE GENOMIC DNA]</scope>
</reference>
<dbReference type="Proteomes" id="UP000231449">
    <property type="component" value="Unassembled WGS sequence"/>
</dbReference>
<dbReference type="EMBL" id="PFIH01000007">
    <property type="protein sequence ID" value="PIX28291.1"/>
    <property type="molecule type" value="Genomic_DNA"/>
</dbReference>
<organism evidence="2 3">
    <name type="scientific">Huberarchaeum crystalense</name>
    <dbReference type="NCBI Taxonomy" id="2014257"/>
    <lineage>
        <taxon>Archaea</taxon>
        <taxon>Candidatus Huberarchaeota</taxon>
        <taxon>Candidatus Huberarchaeia</taxon>
        <taxon>Candidatus Huberarchaeales</taxon>
        <taxon>Candidatus Huberarchaeaceae</taxon>
        <taxon>Candidatus Huberarchaeum</taxon>
    </lineage>
</organism>
<protein>
    <recommendedName>
        <fullName evidence="1">DUF11 domain-containing protein</fullName>
    </recommendedName>
</protein>
<dbReference type="InterPro" id="IPR001434">
    <property type="entry name" value="OmcB-like_DUF11"/>
</dbReference>
<feature type="domain" description="DUF11" evidence="1">
    <location>
        <begin position="192"/>
        <end position="267"/>
    </location>
</feature>
<accession>A0A2H9N4J4</accession>
<name>A0A2H9N4J4_HUBC1</name>
<dbReference type="InterPro" id="IPR047589">
    <property type="entry name" value="DUF11_rpt"/>
</dbReference>
<evidence type="ECO:0000259" key="1">
    <source>
        <dbReference type="Pfam" id="PF01345"/>
    </source>
</evidence>
<proteinExistence type="predicted"/>
<sequence length="270" mass="29658">MALFKKEILKNQFIQSKMLIFVVIFMLFFIGSTLVSSFANSPITSVTFYINAPDTNICNESNLSIITTNNAGDYLYNLTINYTLPANTSLLEWFVSGNTSALENATNDNILIFNTTNLSHSSTLNIILNLKTNCSAAGMHYANFSYYAEDKEGNFNNYTKTATHGQNIFTPSLTLKIEAVAVNGQSIVPTQTPKAKVGDILTWEVTLKNEGQGNASNVWLNITNSVGFEELSAISNANCSKTDQNYSCIFAALASNEILQMNYNMTIASC</sequence>
<dbReference type="AlphaFoldDB" id="A0A2H9N4J4"/>
<dbReference type="NCBIfam" id="TIGR01451">
    <property type="entry name" value="B_ant_repeat"/>
    <property type="match status" value="1"/>
</dbReference>
<evidence type="ECO:0000313" key="3">
    <source>
        <dbReference type="Proteomes" id="UP000231449"/>
    </source>
</evidence>